<organism evidence="2 3">
    <name type="scientific">Seminavis robusta</name>
    <dbReference type="NCBI Taxonomy" id="568900"/>
    <lineage>
        <taxon>Eukaryota</taxon>
        <taxon>Sar</taxon>
        <taxon>Stramenopiles</taxon>
        <taxon>Ochrophyta</taxon>
        <taxon>Bacillariophyta</taxon>
        <taxon>Bacillariophyceae</taxon>
        <taxon>Bacillariophycidae</taxon>
        <taxon>Naviculales</taxon>
        <taxon>Naviculaceae</taxon>
        <taxon>Seminavis</taxon>
    </lineage>
</organism>
<feature type="compositionally biased region" description="Basic and acidic residues" evidence="1">
    <location>
        <begin position="457"/>
        <end position="479"/>
    </location>
</feature>
<dbReference type="AlphaFoldDB" id="A0A9N8DKP6"/>
<feature type="compositionally biased region" description="Low complexity" evidence="1">
    <location>
        <begin position="18"/>
        <end position="27"/>
    </location>
</feature>
<evidence type="ECO:0000256" key="1">
    <source>
        <dbReference type="SAM" id="MobiDB-lite"/>
    </source>
</evidence>
<protein>
    <submittedName>
        <fullName evidence="2">Uncharacterized protein</fullName>
    </submittedName>
</protein>
<feature type="region of interest" description="Disordered" evidence="1">
    <location>
        <begin position="456"/>
        <end position="479"/>
    </location>
</feature>
<feature type="region of interest" description="Disordered" evidence="1">
    <location>
        <begin position="1"/>
        <end position="99"/>
    </location>
</feature>
<name>A0A9N8DKP6_9STRA</name>
<proteinExistence type="predicted"/>
<gene>
    <name evidence="2" type="ORF">SEMRO_175_G076990.1</name>
</gene>
<sequence>MLKVDPYPQPMDIEENNAESNTESNADSSRDNSPDNSPKYPQPLIIEENDPESNSNTASSSSTLNVDPYPQPLGIDEIIPDSSDPESDPERSVLNIDPTPQPLIIDEIIPHSTRKRGSKHIFLCVTGQLQRLILARKMQTLMDPLSKDGYTIHVALLLTDDKNQTFFTNNETITTTSELPSFAKAVEKLESRGYHVLTRNATTQNPDPAVSFLYMGLLDKKNLGKAFQMVRTKNHARQFETLNECYDVMKRAEKEYHMTYQLVMRIRDDAAFLEPWDLSQIMPVTKKTIMSSDCRCWAGMNDRFAVVSRDAAKPYFSLPFRRYEAISKPGNCTKSTPEYCLQGVLNPETFLMQTYENHGLSVNRTRRLRHILKYVINNTKTELPEKEIRIKCPGAKGGYEYAFAESTKYPGKLKIVSVRVPPEPTKAPRRRPRTVIKNQRTTDTKAAREVVGVYRGRRQEGMNENKKSEKNKDKNVEVDRTRRDVFEEAMLRHKRKFEEAKLKKPGRQ</sequence>
<feature type="compositionally biased region" description="Low complexity" evidence="1">
    <location>
        <begin position="53"/>
        <end position="63"/>
    </location>
</feature>
<reference evidence="2" key="1">
    <citation type="submission" date="2020-06" db="EMBL/GenBank/DDBJ databases">
        <authorList>
            <consortium name="Plant Systems Biology data submission"/>
        </authorList>
    </citation>
    <scope>NUCLEOTIDE SEQUENCE</scope>
    <source>
        <strain evidence="2">D6</strain>
    </source>
</reference>
<keyword evidence="3" id="KW-1185">Reference proteome</keyword>
<dbReference type="Proteomes" id="UP001153069">
    <property type="component" value="Unassembled WGS sequence"/>
</dbReference>
<dbReference type="EMBL" id="CAICTM010000174">
    <property type="protein sequence ID" value="CAB9503745.1"/>
    <property type="molecule type" value="Genomic_DNA"/>
</dbReference>
<evidence type="ECO:0000313" key="2">
    <source>
        <dbReference type="EMBL" id="CAB9503745.1"/>
    </source>
</evidence>
<comment type="caution">
    <text evidence="2">The sequence shown here is derived from an EMBL/GenBank/DDBJ whole genome shotgun (WGS) entry which is preliminary data.</text>
</comment>
<dbReference type="OrthoDB" id="417056at2759"/>
<accession>A0A9N8DKP6</accession>
<evidence type="ECO:0000313" key="3">
    <source>
        <dbReference type="Proteomes" id="UP001153069"/>
    </source>
</evidence>